<dbReference type="EMBL" id="CP033578">
    <property type="protein sequence ID" value="AYV24076.1"/>
    <property type="molecule type" value="Genomic_DNA"/>
</dbReference>
<reference evidence="2 3" key="1">
    <citation type="submission" date="2018-11" db="EMBL/GenBank/DDBJ databases">
        <title>Complete Genome Sequence of Vbrio mediterranei 117-T6: a Potential Pathogen Bacteria Isolated from the Conchocelis of Pyropia.</title>
        <authorList>
            <person name="Liu Q."/>
        </authorList>
    </citation>
    <scope>NUCLEOTIDE SEQUENCE [LARGE SCALE GENOMIC DNA]</scope>
    <source>
        <strain evidence="2 3">117-T6</strain>
    </source>
</reference>
<dbReference type="RefSeq" id="WP_124941756.1">
    <property type="nucleotide sequence ID" value="NZ_CP033578.1"/>
</dbReference>
<dbReference type="PANTHER" id="PTHR35006">
    <property type="entry name" value="GLYOXALASE FAMILY PROTEIN (AFU_ORTHOLOGUE AFUA_5G14830)"/>
    <property type="match status" value="1"/>
</dbReference>
<evidence type="ECO:0000313" key="2">
    <source>
        <dbReference type="EMBL" id="AYV24076.1"/>
    </source>
</evidence>
<name>A0A3G4VGY1_9VIBR</name>
<protein>
    <submittedName>
        <fullName evidence="2">VOC family protein</fullName>
    </submittedName>
</protein>
<dbReference type="InterPro" id="IPR004360">
    <property type="entry name" value="Glyas_Fos-R_dOase_dom"/>
</dbReference>
<dbReference type="PANTHER" id="PTHR35006:SF1">
    <property type="entry name" value="BLL2941 PROTEIN"/>
    <property type="match status" value="1"/>
</dbReference>
<dbReference type="Proteomes" id="UP000279760">
    <property type="component" value="Chromosome 2"/>
</dbReference>
<proteinExistence type="predicted"/>
<accession>A0A3G4VGY1</accession>
<organism evidence="2 3">
    <name type="scientific">Vibrio mediterranei</name>
    <dbReference type="NCBI Taxonomy" id="689"/>
    <lineage>
        <taxon>Bacteria</taxon>
        <taxon>Pseudomonadati</taxon>
        <taxon>Pseudomonadota</taxon>
        <taxon>Gammaproteobacteria</taxon>
        <taxon>Vibrionales</taxon>
        <taxon>Vibrionaceae</taxon>
        <taxon>Vibrio</taxon>
    </lineage>
</organism>
<dbReference type="SUPFAM" id="SSF54593">
    <property type="entry name" value="Glyoxalase/Bleomycin resistance protein/Dihydroxybiphenyl dioxygenase"/>
    <property type="match status" value="1"/>
</dbReference>
<feature type="domain" description="Glyoxalase/fosfomycin resistance/dioxygenase" evidence="1">
    <location>
        <begin position="3"/>
        <end position="119"/>
    </location>
</feature>
<dbReference type="Pfam" id="PF00903">
    <property type="entry name" value="Glyoxalase"/>
    <property type="match status" value="1"/>
</dbReference>
<evidence type="ECO:0000313" key="3">
    <source>
        <dbReference type="Proteomes" id="UP000279760"/>
    </source>
</evidence>
<dbReference type="Gene3D" id="3.10.180.10">
    <property type="entry name" value="2,3-Dihydroxybiphenyl 1,2-Dioxygenase, domain 1"/>
    <property type="match status" value="1"/>
</dbReference>
<gene>
    <name evidence="2" type="ORF">ECB94_22675</name>
</gene>
<dbReference type="AlphaFoldDB" id="A0A3G4VGY1"/>
<evidence type="ECO:0000259" key="1">
    <source>
        <dbReference type="Pfam" id="PF00903"/>
    </source>
</evidence>
<dbReference type="CDD" id="cd07262">
    <property type="entry name" value="VOC_like"/>
    <property type="match status" value="1"/>
</dbReference>
<dbReference type="InterPro" id="IPR029068">
    <property type="entry name" value="Glyas_Bleomycin-R_OHBP_Dase"/>
</dbReference>
<sequence>MYSHVFLGANDIPASKAFYDSTMSVLGYGEGVLDAKGRCMYFSPTGVLGLTTPIDGQLASHGNGMTIGFLATSPEQVDIWHEVGVRNGGIACEDPPGIRDTGERKLYMAYLRDPAGNKISATCFL</sequence>